<organism evidence="3 4">
    <name type="scientific">Trematosphaeria pertusa</name>
    <dbReference type="NCBI Taxonomy" id="390896"/>
    <lineage>
        <taxon>Eukaryota</taxon>
        <taxon>Fungi</taxon>
        <taxon>Dikarya</taxon>
        <taxon>Ascomycota</taxon>
        <taxon>Pezizomycotina</taxon>
        <taxon>Dothideomycetes</taxon>
        <taxon>Pleosporomycetidae</taxon>
        <taxon>Pleosporales</taxon>
        <taxon>Massarineae</taxon>
        <taxon>Trematosphaeriaceae</taxon>
        <taxon>Trematosphaeria</taxon>
    </lineage>
</organism>
<feature type="compositionally biased region" description="Basic residues" evidence="1">
    <location>
        <begin position="65"/>
        <end position="78"/>
    </location>
</feature>
<reference evidence="3" key="1">
    <citation type="journal article" date="2020" name="Stud. Mycol.">
        <title>101 Dothideomycetes genomes: a test case for predicting lifestyles and emergence of pathogens.</title>
        <authorList>
            <person name="Haridas S."/>
            <person name="Albert R."/>
            <person name="Binder M."/>
            <person name="Bloem J."/>
            <person name="Labutti K."/>
            <person name="Salamov A."/>
            <person name="Andreopoulos B."/>
            <person name="Baker S."/>
            <person name="Barry K."/>
            <person name="Bills G."/>
            <person name="Bluhm B."/>
            <person name="Cannon C."/>
            <person name="Castanera R."/>
            <person name="Culley D."/>
            <person name="Daum C."/>
            <person name="Ezra D."/>
            <person name="Gonzalez J."/>
            <person name="Henrissat B."/>
            <person name="Kuo A."/>
            <person name="Liang C."/>
            <person name="Lipzen A."/>
            <person name="Lutzoni F."/>
            <person name="Magnuson J."/>
            <person name="Mondo S."/>
            <person name="Nolan M."/>
            <person name="Ohm R."/>
            <person name="Pangilinan J."/>
            <person name="Park H.-J."/>
            <person name="Ramirez L."/>
            <person name="Alfaro M."/>
            <person name="Sun H."/>
            <person name="Tritt A."/>
            <person name="Yoshinaga Y."/>
            <person name="Zwiers L.-H."/>
            <person name="Turgeon B."/>
            <person name="Goodwin S."/>
            <person name="Spatafora J."/>
            <person name="Crous P."/>
            <person name="Grigoriev I."/>
        </authorList>
    </citation>
    <scope>NUCLEOTIDE SEQUENCE</scope>
    <source>
        <strain evidence="3">CBS 122368</strain>
    </source>
</reference>
<dbReference type="Proteomes" id="UP000800094">
    <property type="component" value="Unassembled WGS sequence"/>
</dbReference>
<evidence type="ECO:0000256" key="2">
    <source>
        <dbReference type="SAM" id="Phobius"/>
    </source>
</evidence>
<evidence type="ECO:0000256" key="1">
    <source>
        <dbReference type="SAM" id="MobiDB-lite"/>
    </source>
</evidence>
<keyword evidence="2" id="KW-0472">Membrane</keyword>
<gene>
    <name evidence="3" type="ORF">BU26DRAFT_570543</name>
</gene>
<evidence type="ECO:0000313" key="4">
    <source>
        <dbReference type="Proteomes" id="UP000800094"/>
    </source>
</evidence>
<feature type="region of interest" description="Disordered" evidence="1">
    <location>
        <begin position="1"/>
        <end position="24"/>
    </location>
</feature>
<dbReference type="EMBL" id="ML987206">
    <property type="protein sequence ID" value="KAF2243148.1"/>
    <property type="molecule type" value="Genomic_DNA"/>
</dbReference>
<dbReference type="AlphaFoldDB" id="A0A6A6HZF0"/>
<sequence>MVDQNSNAPQPQSPNDATPSQAANQGMSAPSVVVAGQMMLIFALVLIFLVCLAVAVHLYLRRRRRRRKGKPKTKKKEMRKSATPQQPELQSQERKIAELVGTPLCEIGDSEPRHEMEDAEVHERYTTIDLQNPRDNPVLISPLDPDLESGTWPYDEMTTPSTAAPEAREYAVYWSRGL</sequence>
<keyword evidence="2" id="KW-1133">Transmembrane helix</keyword>
<dbReference type="RefSeq" id="XP_033678152.1">
    <property type="nucleotide sequence ID" value="XM_033834025.1"/>
</dbReference>
<evidence type="ECO:0000313" key="3">
    <source>
        <dbReference type="EMBL" id="KAF2243148.1"/>
    </source>
</evidence>
<proteinExistence type="predicted"/>
<protein>
    <submittedName>
        <fullName evidence="3">Uncharacterized protein</fullName>
    </submittedName>
</protein>
<dbReference type="GeneID" id="54587355"/>
<accession>A0A6A6HZF0</accession>
<feature type="transmembrane region" description="Helical" evidence="2">
    <location>
        <begin position="38"/>
        <end position="60"/>
    </location>
</feature>
<name>A0A6A6HZF0_9PLEO</name>
<keyword evidence="2" id="KW-0812">Transmembrane</keyword>
<keyword evidence="4" id="KW-1185">Reference proteome</keyword>
<feature type="region of interest" description="Disordered" evidence="1">
    <location>
        <begin position="65"/>
        <end position="95"/>
    </location>
</feature>
<dbReference type="OrthoDB" id="3798061at2759"/>